<evidence type="ECO:0000256" key="2">
    <source>
        <dbReference type="ARBA" id="ARBA00009687"/>
    </source>
</evidence>
<reference evidence="6 7" key="1">
    <citation type="submission" date="2018-03" db="EMBL/GenBank/DDBJ databases">
        <authorList>
            <person name="Fogelqvist J."/>
        </authorList>
    </citation>
    <scope>NUCLEOTIDE SEQUENCE [LARGE SCALE GENOMIC DNA]</scope>
</reference>
<dbReference type="Pfam" id="PF00176">
    <property type="entry name" value="SNF2-rel_dom"/>
    <property type="match status" value="1"/>
</dbReference>
<evidence type="ECO:0000259" key="5">
    <source>
        <dbReference type="SMART" id="SM00717"/>
    </source>
</evidence>
<dbReference type="InterPro" id="IPR014012">
    <property type="entry name" value="HSA_dom"/>
</dbReference>
<protein>
    <recommendedName>
        <fullName evidence="5">Myb-like domain-containing protein</fullName>
    </recommendedName>
</protein>
<evidence type="ECO:0000313" key="6">
    <source>
        <dbReference type="EMBL" id="SPR01485.1"/>
    </source>
</evidence>
<dbReference type="GO" id="GO:0005524">
    <property type="term" value="F:ATP binding"/>
    <property type="evidence" value="ECO:0007669"/>
    <property type="project" value="InterPro"/>
</dbReference>
<feature type="region of interest" description="Disordered" evidence="4">
    <location>
        <begin position="1132"/>
        <end position="1152"/>
    </location>
</feature>
<dbReference type="SMART" id="SM00717">
    <property type="entry name" value="SANT"/>
    <property type="match status" value="1"/>
</dbReference>
<gene>
    <name evidence="6" type="ORF">PLBR_LOCUS8700</name>
</gene>
<feature type="compositionally biased region" description="Pro residues" evidence="4">
    <location>
        <begin position="1"/>
        <end position="11"/>
    </location>
</feature>
<comment type="similarity">
    <text evidence="1">Belongs to the EAF1 family.</text>
</comment>
<evidence type="ECO:0000313" key="7">
    <source>
        <dbReference type="Proteomes" id="UP000290189"/>
    </source>
</evidence>
<evidence type="ECO:0000256" key="4">
    <source>
        <dbReference type="SAM" id="MobiDB-lite"/>
    </source>
</evidence>
<sequence length="1520" mass="165326">MPAPASSPGPMDPAAARRPPDYSAARLAGIDLAGGGDRANRIAIAAQLRNALAKLRTRRGLLLQELQSVAELVPGVQIDRPASATPTVAVPAPAPAPAAPPAANDAKAAPASSGPPQAKAKPELVYYSGLHRAQVMQRRGVDDLDELIKRRDALQARLAEFQRSAGSLVPKVAEPERCRTQWDALLDEVRWIANDFRREEQWRRAACRATAQQLEWTMMKRSSRQALAAQSLVLRTRRLAARASDAVRKFWGAIARIDRFRAASTPDFDLLVGRDLHGDLEVADQGIPEPSSLDVNADKVRFPMDGATDIARFSRLVALARDSQTLDVHPPRDLLSSTNLADHQLEGVAWLSTMRDRNLDCILADQSGLGKRVTVLAFLAHIFKTGSTTLIVVPSRTVPRWVSEVQTRLEPDVVVSVQVLAYSDALKASGSPYQFDTVVYDGDGDRIEFAHPSLAPLLRIPARRRVLIAPFTGDVSQLMFVAQGTLSDPFHVEGFDRVDVVRHFTLSRSADGIRRPIALHDVECSMTRQQALKYDAVGMTSISSSMTDLQRLRCILEMRAACSLTQPDERRAPRTPLWFDIRRRLPRRLTSALACYDPLSHLSPSLVSAAAALERLSESRGPGCDLKAVSSRKLVSKSSPLEQAMAASPSDRVVSFRLVRSLPASVVIPGIVFDLVHKGNAACAVDPVDPRPFLVYTERVLSPGGDHAPCSDACPDIPSDVWRCMMFRRTGPWPNAKVALSSGKLLALSQLLDEHHGRSIVVLAQTRAMCDAAQLLLRQRRQRHARSLDVFSPGTVCIASTRSDLSDLDLSPVDVVVILETDWDAVIDSMVKAQVMRLSLRRPVVVYRIVCPNTIDQRLLHESASTVGPAALLDGACPSGTWARLSFDDRQVLLGRAELAVDLHAKHVLLVALERRARMLSPSAPSASIPRLLARLRPVEQWALGSSTTPSELTPVDLVSLPGAGAVGRQDRFDHLPSGAHPPPKSFPSGTVVVLTDCAAQKPGRKFDSVPPGVVAATGRLFAGTYRPLLYYVCAGDDVVRLFAHKYRLVFEGGEPLPPTDADDDPATTSHGLFATPDAIARMYLSPAAKRRRHRRTKRRVRLSQTINTDGSIATRIRIPVSRIAGYKRKVEPEDASGIDDDEREPAKRPRAAEADHAMVVEVDLGAAPVAPVELRRVPMQHPPPWTDDEDALISCAVTFFGANFVIVANFLESDLIVRGRLRTAKQCGERYMSLIRKGKDAVGAAWERIAAESRTPVPPVPGGDLTTNHRAALDWLRHRCQVRHRAHAERAYDVLAHASRCVAQHNAQCKRGLRACVVPVAADAFKDSLVRAHPSHGAALAAGHKRLLIPPQSIGQTLSPRQIVELRHLRDRTTQKMSDLQMQQHQQQAAAAATVGPAPRHLANSPAGRAGNAAPASRNATMGIVASNVVPPSTTPTMAVEASTVMEAADDGNAVVASSASASAPSAANTHLLKSLIERNPALKPRIYEILQHTELTEAQKIDHVSTLLQSQEARSTPF</sequence>
<dbReference type="Pfam" id="PF07529">
    <property type="entry name" value="HSA"/>
    <property type="match status" value="1"/>
</dbReference>
<dbReference type="EMBL" id="OVEO01000017">
    <property type="protein sequence ID" value="SPR01485.1"/>
    <property type="molecule type" value="Genomic_DNA"/>
</dbReference>
<feature type="compositionally biased region" description="Low complexity" evidence="4">
    <location>
        <begin position="12"/>
        <end position="22"/>
    </location>
</feature>
<keyword evidence="6" id="KW-0496">Mitochondrion</keyword>
<dbReference type="Gene3D" id="3.40.50.300">
    <property type="entry name" value="P-loop containing nucleotide triphosphate hydrolases"/>
    <property type="match status" value="1"/>
</dbReference>
<dbReference type="PANTHER" id="PTHR10799">
    <property type="entry name" value="SNF2/RAD54 HELICASE FAMILY"/>
    <property type="match status" value="1"/>
</dbReference>
<dbReference type="InterPro" id="IPR001005">
    <property type="entry name" value="SANT/Myb"/>
</dbReference>
<dbReference type="InterPro" id="IPR038718">
    <property type="entry name" value="SNF2-like_sf"/>
</dbReference>
<proteinExistence type="inferred from homology"/>
<accession>A0A3P3YMP3</accession>
<name>A0A3P3YMP3_PLABS</name>
<keyword evidence="3" id="KW-0156">Chromatin regulator</keyword>
<evidence type="ECO:0000256" key="1">
    <source>
        <dbReference type="ARBA" id="ARBA00008913"/>
    </source>
</evidence>
<feature type="compositionally biased region" description="Low complexity" evidence="4">
    <location>
        <begin position="101"/>
        <end position="111"/>
    </location>
</feature>
<feature type="compositionally biased region" description="Acidic residues" evidence="4">
    <location>
        <begin position="1134"/>
        <end position="1144"/>
    </location>
</feature>
<geneLocation type="mitochondrion" evidence="6"/>
<dbReference type="GO" id="GO:0035267">
    <property type="term" value="C:NuA4 histone acetyltransferase complex"/>
    <property type="evidence" value="ECO:0007669"/>
    <property type="project" value="UniProtKB-ARBA"/>
</dbReference>
<dbReference type="GO" id="GO:0006325">
    <property type="term" value="P:chromatin organization"/>
    <property type="evidence" value="ECO:0007669"/>
    <property type="project" value="UniProtKB-KW"/>
</dbReference>
<dbReference type="InterPro" id="IPR000330">
    <property type="entry name" value="SNF2_N"/>
</dbReference>
<dbReference type="SUPFAM" id="SSF46689">
    <property type="entry name" value="Homeodomain-like"/>
    <property type="match status" value="1"/>
</dbReference>
<dbReference type="SUPFAM" id="SSF52540">
    <property type="entry name" value="P-loop containing nucleoside triphosphate hydrolases"/>
    <property type="match status" value="2"/>
</dbReference>
<dbReference type="InterPro" id="IPR009057">
    <property type="entry name" value="Homeodomain-like_sf"/>
</dbReference>
<comment type="similarity">
    <text evidence="2">Belongs to the SNF2/RAD54 helicase family. ISWI subfamily.</text>
</comment>
<organism evidence="6 7">
    <name type="scientific">Plasmodiophora brassicae</name>
    <name type="common">Clubroot disease agent</name>
    <dbReference type="NCBI Taxonomy" id="37360"/>
    <lineage>
        <taxon>Eukaryota</taxon>
        <taxon>Sar</taxon>
        <taxon>Rhizaria</taxon>
        <taxon>Endomyxa</taxon>
        <taxon>Phytomyxea</taxon>
        <taxon>Plasmodiophorida</taxon>
        <taxon>Plasmodiophoridae</taxon>
        <taxon>Plasmodiophora</taxon>
    </lineage>
</organism>
<feature type="region of interest" description="Disordered" evidence="4">
    <location>
        <begin position="1"/>
        <end position="22"/>
    </location>
</feature>
<dbReference type="CDD" id="cd00167">
    <property type="entry name" value="SANT"/>
    <property type="match status" value="1"/>
</dbReference>
<evidence type="ECO:0000256" key="3">
    <source>
        <dbReference type="ARBA" id="ARBA00022853"/>
    </source>
</evidence>
<dbReference type="Proteomes" id="UP000290189">
    <property type="component" value="Unassembled WGS sequence"/>
</dbReference>
<feature type="domain" description="Myb-like" evidence="5">
    <location>
        <begin position="1182"/>
        <end position="1238"/>
    </location>
</feature>
<dbReference type="InterPro" id="IPR027417">
    <property type="entry name" value="P-loop_NTPase"/>
</dbReference>
<dbReference type="Gene3D" id="3.40.50.10810">
    <property type="entry name" value="Tandem AAA-ATPase domain"/>
    <property type="match status" value="1"/>
</dbReference>
<feature type="region of interest" description="Disordered" evidence="4">
    <location>
        <begin position="84"/>
        <end position="119"/>
    </location>
</feature>